<feature type="signal peptide" evidence="1">
    <location>
        <begin position="1"/>
        <end position="18"/>
    </location>
</feature>
<dbReference type="InterPro" id="IPR036378">
    <property type="entry name" value="FAS1_dom_sf"/>
</dbReference>
<dbReference type="SMART" id="SM00554">
    <property type="entry name" value="FAS1"/>
    <property type="match status" value="1"/>
</dbReference>
<comment type="caution">
    <text evidence="3">The sequence shown here is derived from an EMBL/GenBank/DDBJ whole genome shotgun (WGS) entry which is preliminary data.</text>
</comment>
<dbReference type="OrthoDB" id="14252at2759"/>
<dbReference type="EMBL" id="LSSM01001724">
    <property type="protein sequence ID" value="OMJ24961.1"/>
    <property type="molecule type" value="Genomic_DNA"/>
</dbReference>
<dbReference type="AlphaFoldDB" id="A0A1R1YDG2"/>
<keyword evidence="1" id="KW-0732">Signal</keyword>
<sequence>MHFTYLYSLVLPLSFVSASFSNTFTSLPNTHARKIHSTDYQPRAGKSTIIDALSSDIRYSKFIHYLQRLHLIIPFNKLDNVTVLAPTNDAFLEHEKNYRKNYITPPHTLKQNLQSNSLEYFGITKEQLLLHVIKDGVYGASSWVNGMVWESISGWHPSPTPNNTLSSSNTPLNSDSARQGIMLKTRIDNKGKIYIGNIEIQDGEIYCNSGVVQALGGILSFPPNLIQYFTPSPQNLSNLSSSPNIYDKYTPNIPHLSNKSLDIYDIHSKNYTSFLAGIISSGWKNLIFHSISKNSSLTTNSGDTLFHPNYDLSRHTVWAFNNIHFSSCFNPAQISYLLNHSSLELDYLSKSQALSDIRNLMRPFISPNSISIYRLGKGAHLGTYISFPNTLNPFY</sequence>
<dbReference type="InterPro" id="IPR000782">
    <property type="entry name" value="FAS1_domain"/>
</dbReference>
<feature type="chain" id="PRO_5012255315" description="FAS1 domain-containing protein" evidence="1">
    <location>
        <begin position="19"/>
        <end position="395"/>
    </location>
</feature>
<organism evidence="3 4">
    <name type="scientific">Smittium culicis</name>
    <dbReference type="NCBI Taxonomy" id="133412"/>
    <lineage>
        <taxon>Eukaryota</taxon>
        <taxon>Fungi</taxon>
        <taxon>Fungi incertae sedis</taxon>
        <taxon>Zoopagomycota</taxon>
        <taxon>Kickxellomycotina</taxon>
        <taxon>Harpellomycetes</taxon>
        <taxon>Harpellales</taxon>
        <taxon>Legeriomycetaceae</taxon>
        <taxon>Smittium</taxon>
    </lineage>
</organism>
<dbReference type="Proteomes" id="UP000187429">
    <property type="component" value="Unassembled WGS sequence"/>
</dbReference>
<dbReference type="InterPro" id="IPR050904">
    <property type="entry name" value="Adhesion/Biosynth-related"/>
</dbReference>
<evidence type="ECO:0000256" key="1">
    <source>
        <dbReference type="SAM" id="SignalP"/>
    </source>
</evidence>
<dbReference type="Gene3D" id="2.30.180.10">
    <property type="entry name" value="FAS1 domain"/>
    <property type="match status" value="1"/>
</dbReference>
<dbReference type="Pfam" id="PF02469">
    <property type="entry name" value="Fasciclin"/>
    <property type="match status" value="1"/>
</dbReference>
<dbReference type="PANTHER" id="PTHR10900:SF77">
    <property type="entry name" value="FI19380P1"/>
    <property type="match status" value="1"/>
</dbReference>
<proteinExistence type="predicted"/>
<gene>
    <name evidence="3" type="ORF">AYI69_g4455</name>
</gene>
<evidence type="ECO:0000259" key="2">
    <source>
        <dbReference type="PROSITE" id="PS50213"/>
    </source>
</evidence>
<evidence type="ECO:0000313" key="4">
    <source>
        <dbReference type="Proteomes" id="UP000187429"/>
    </source>
</evidence>
<dbReference type="PROSITE" id="PS50213">
    <property type="entry name" value="FAS1"/>
    <property type="match status" value="1"/>
</dbReference>
<feature type="domain" description="FAS1" evidence="2">
    <location>
        <begin position="46"/>
        <end position="219"/>
    </location>
</feature>
<protein>
    <recommendedName>
        <fullName evidence="2">FAS1 domain-containing protein</fullName>
    </recommendedName>
</protein>
<evidence type="ECO:0000313" key="3">
    <source>
        <dbReference type="EMBL" id="OMJ24961.1"/>
    </source>
</evidence>
<reference evidence="4" key="1">
    <citation type="submission" date="2017-01" db="EMBL/GenBank/DDBJ databases">
        <authorList>
            <person name="Wang Y."/>
            <person name="White M."/>
            <person name="Kvist S."/>
            <person name="Moncalvo J.-M."/>
        </authorList>
    </citation>
    <scope>NUCLEOTIDE SEQUENCE [LARGE SCALE GENOMIC DNA]</scope>
    <source>
        <strain evidence="4">ID-206-W2</strain>
    </source>
</reference>
<dbReference type="SUPFAM" id="SSF82153">
    <property type="entry name" value="FAS1 domain"/>
    <property type="match status" value="1"/>
</dbReference>
<keyword evidence="4" id="KW-1185">Reference proteome</keyword>
<name>A0A1R1YDG2_9FUNG</name>
<dbReference type="GO" id="GO:0005615">
    <property type="term" value="C:extracellular space"/>
    <property type="evidence" value="ECO:0007669"/>
    <property type="project" value="TreeGrafter"/>
</dbReference>
<dbReference type="PANTHER" id="PTHR10900">
    <property type="entry name" value="PERIOSTIN-RELATED"/>
    <property type="match status" value="1"/>
</dbReference>
<accession>A0A1R1YDG2</accession>